<feature type="transmembrane region" description="Helical" evidence="8">
    <location>
        <begin position="390"/>
        <end position="408"/>
    </location>
</feature>
<feature type="domain" description="EamA" evidence="9">
    <location>
        <begin position="279"/>
        <end position="429"/>
    </location>
</feature>
<dbReference type="RefSeq" id="XP_020088238.1">
    <property type="nucleotide sequence ID" value="XM_020232649.1"/>
</dbReference>
<feature type="compositionally biased region" description="Low complexity" evidence="7">
    <location>
        <begin position="98"/>
        <end position="107"/>
    </location>
</feature>
<evidence type="ECO:0000256" key="3">
    <source>
        <dbReference type="ARBA" id="ARBA00022475"/>
    </source>
</evidence>
<evidence type="ECO:0000256" key="8">
    <source>
        <dbReference type="SAM" id="Phobius"/>
    </source>
</evidence>
<dbReference type="PANTHER" id="PTHR42920:SF7">
    <property type="entry name" value="EAMA DOMAIN-CONTAINING PROTEIN"/>
    <property type="match status" value="1"/>
</dbReference>
<evidence type="ECO:0000256" key="2">
    <source>
        <dbReference type="ARBA" id="ARBA00007635"/>
    </source>
</evidence>
<dbReference type="InterPro" id="IPR037185">
    <property type="entry name" value="EmrE-like"/>
</dbReference>
<gene>
    <name evidence="11" type="primary">LOC109710178</name>
</gene>
<sequence>MFFSKTPPSPQPWRCVPKIRPYPLFIPLSNASSSASCFPLAKKNPRRILIQTTSSYSPQSPPPTPTTPSVERNRRWKKVPPDMGPPVGPSFVEDEGDAAGAEGSSSAQVARGHEAGVGARGLGFLRRRSIWRKVVSFVPRKVRSIVLLNVLSVIFASNICVVKEAEVITDPAVFAVVRFAVSAVPFIPFVLKAHEDMQILTAGVELGFWVSLGYLAQAVGLLTSDAGRASFISAFTVIIVPLIDGIIGAAVPAYTWVGAFVSLIGVAMLEFTGSPPCVGDILNLLSAVCFAIHMLRTEHISRSIKKENFLTLLGCEVIIVALFSTIWFILKCLFHHVKRWSLSSLSWSKFLCWMVSFPWVAALYTGIFSTGLCLWAELSAMRDVSATETAIIYGLEPVWGAAFAWFLLGERWGVVGWIGAALIIGSCLTVQILGSLPEICKWYKGSGQMNA</sequence>
<feature type="transmembrane region" description="Helical" evidence="8">
    <location>
        <begin position="350"/>
        <end position="378"/>
    </location>
</feature>
<keyword evidence="5 8" id="KW-1133">Transmembrane helix</keyword>
<dbReference type="Gramene" id="Aco012736.1.mrna1">
    <property type="protein sequence ID" value="Aco012736.1.mrna1"/>
    <property type="gene ID" value="Aco012736.1.path1"/>
</dbReference>
<keyword evidence="4 8" id="KW-0812">Transmembrane</keyword>
<feature type="region of interest" description="Disordered" evidence="7">
    <location>
        <begin position="52"/>
        <end position="109"/>
    </location>
</feature>
<evidence type="ECO:0000259" key="9">
    <source>
        <dbReference type="Pfam" id="PF00892"/>
    </source>
</evidence>
<reference evidence="10" key="1">
    <citation type="journal article" date="2015" name="Nat. Genet.">
        <title>The pineapple genome and the evolution of CAM photosynthesis.</title>
        <authorList>
            <person name="Ming R."/>
            <person name="VanBuren R."/>
            <person name="Wai C.M."/>
            <person name="Tang H."/>
            <person name="Schatz M.C."/>
            <person name="Bowers J.E."/>
            <person name="Lyons E."/>
            <person name="Wang M.L."/>
            <person name="Chen J."/>
            <person name="Biggers E."/>
            <person name="Zhang J."/>
            <person name="Huang L."/>
            <person name="Zhang L."/>
            <person name="Miao W."/>
            <person name="Zhang J."/>
            <person name="Ye Z."/>
            <person name="Miao C."/>
            <person name="Lin Z."/>
            <person name="Wang H."/>
            <person name="Zhou H."/>
            <person name="Yim W.C."/>
            <person name="Priest H.D."/>
            <person name="Zheng C."/>
            <person name="Woodhouse M."/>
            <person name="Edger P.P."/>
            <person name="Guyot R."/>
            <person name="Guo H.B."/>
            <person name="Guo H."/>
            <person name="Zheng G."/>
            <person name="Singh R."/>
            <person name="Sharma A."/>
            <person name="Min X."/>
            <person name="Zheng Y."/>
            <person name="Lee H."/>
            <person name="Gurtowski J."/>
            <person name="Sedlazeck F.J."/>
            <person name="Harkess A."/>
            <person name="McKain M.R."/>
            <person name="Liao Z."/>
            <person name="Fang J."/>
            <person name="Liu J."/>
            <person name="Zhang X."/>
            <person name="Zhang Q."/>
            <person name="Hu W."/>
            <person name="Qin Y."/>
            <person name="Wang K."/>
            <person name="Chen L.Y."/>
            <person name="Shirley N."/>
            <person name="Lin Y.R."/>
            <person name="Liu L.Y."/>
            <person name="Hernandez A.G."/>
            <person name="Wright C.L."/>
            <person name="Bulone V."/>
            <person name="Tuskan G.A."/>
            <person name="Heath K."/>
            <person name="Zee F."/>
            <person name="Moore P.H."/>
            <person name="Sunkar R."/>
            <person name="Leebens-Mack J.H."/>
            <person name="Mockler T."/>
            <person name="Bennetzen J.L."/>
            <person name="Freeling M."/>
            <person name="Sankoff D."/>
            <person name="Paterson A.H."/>
            <person name="Zhu X."/>
            <person name="Yang X."/>
            <person name="Smith J.A."/>
            <person name="Cushman J.C."/>
            <person name="Paull R.E."/>
            <person name="Yu Q."/>
        </authorList>
    </citation>
    <scope>NUCLEOTIDE SEQUENCE [LARGE SCALE GENOMIC DNA]</scope>
    <source>
        <strain evidence="10">cv. F153</strain>
    </source>
</reference>
<dbReference type="AlphaFoldDB" id="A0A6P5F447"/>
<comment type="similarity">
    <text evidence="2">Belongs to the drug/metabolite transporter (DMT) superfamily. Plant drug/metabolite exporter (P-DME) (TC 2.A.7.4) family.</text>
</comment>
<evidence type="ECO:0000256" key="1">
    <source>
        <dbReference type="ARBA" id="ARBA00004651"/>
    </source>
</evidence>
<evidence type="ECO:0000256" key="4">
    <source>
        <dbReference type="ARBA" id="ARBA00022692"/>
    </source>
</evidence>
<evidence type="ECO:0000256" key="7">
    <source>
        <dbReference type="SAM" id="MobiDB-lite"/>
    </source>
</evidence>
<keyword evidence="3" id="KW-1003">Cell membrane</keyword>
<dbReference type="InterPro" id="IPR000620">
    <property type="entry name" value="EamA_dom"/>
</dbReference>
<feature type="transmembrane region" description="Helical" evidence="8">
    <location>
        <begin position="278"/>
        <end position="297"/>
    </location>
</feature>
<evidence type="ECO:0000313" key="11">
    <source>
        <dbReference type="RefSeq" id="XP_020088238.1"/>
    </source>
</evidence>
<comment type="subcellular location">
    <subcellularLocation>
        <location evidence="1">Cell membrane</location>
        <topology evidence="1">Multi-pass membrane protein</topology>
    </subcellularLocation>
</comment>
<keyword evidence="10" id="KW-1185">Reference proteome</keyword>
<feature type="transmembrane region" description="Helical" evidence="8">
    <location>
        <begin position="203"/>
        <end position="223"/>
    </location>
</feature>
<feature type="transmembrane region" description="Helical" evidence="8">
    <location>
        <begin position="142"/>
        <end position="159"/>
    </location>
</feature>
<organism evidence="10 11">
    <name type="scientific">Ananas comosus</name>
    <name type="common">Pineapple</name>
    <name type="synonym">Ananas ananas</name>
    <dbReference type="NCBI Taxonomy" id="4615"/>
    <lineage>
        <taxon>Eukaryota</taxon>
        <taxon>Viridiplantae</taxon>
        <taxon>Streptophyta</taxon>
        <taxon>Embryophyta</taxon>
        <taxon>Tracheophyta</taxon>
        <taxon>Spermatophyta</taxon>
        <taxon>Magnoliopsida</taxon>
        <taxon>Liliopsida</taxon>
        <taxon>Poales</taxon>
        <taxon>Bromeliaceae</taxon>
        <taxon>Bromelioideae</taxon>
        <taxon>Ananas</taxon>
    </lineage>
</organism>
<evidence type="ECO:0000256" key="6">
    <source>
        <dbReference type="ARBA" id="ARBA00023136"/>
    </source>
</evidence>
<keyword evidence="6 8" id="KW-0472">Membrane</keyword>
<evidence type="ECO:0000256" key="5">
    <source>
        <dbReference type="ARBA" id="ARBA00022989"/>
    </source>
</evidence>
<dbReference type="GO" id="GO:0005886">
    <property type="term" value="C:plasma membrane"/>
    <property type="evidence" value="ECO:0007669"/>
    <property type="project" value="UniProtKB-SubCell"/>
</dbReference>
<feature type="transmembrane region" description="Helical" evidence="8">
    <location>
        <begin position="414"/>
        <end position="434"/>
    </location>
</feature>
<evidence type="ECO:0000313" key="10">
    <source>
        <dbReference type="Proteomes" id="UP000515123"/>
    </source>
</evidence>
<accession>A0A6P5F447</accession>
<feature type="transmembrane region" description="Helical" evidence="8">
    <location>
        <begin position="171"/>
        <end position="191"/>
    </location>
</feature>
<dbReference type="OrthoDB" id="2017960at2759"/>
<dbReference type="PANTHER" id="PTHR42920">
    <property type="entry name" value="OS03G0707200 PROTEIN-RELATED"/>
    <property type="match status" value="1"/>
</dbReference>
<proteinExistence type="inferred from homology"/>
<dbReference type="Proteomes" id="UP000515123">
    <property type="component" value="Linkage group 5"/>
</dbReference>
<name>A0A6P5F447_ANACO</name>
<feature type="transmembrane region" description="Helical" evidence="8">
    <location>
        <begin position="309"/>
        <end position="330"/>
    </location>
</feature>
<dbReference type="SUPFAM" id="SSF103481">
    <property type="entry name" value="Multidrug resistance efflux transporter EmrE"/>
    <property type="match status" value="1"/>
</dbReference>
<dbReference type="InterPro" id="IPR051258">
    <property type="entry name" value="Diverse_Substrate_Transporter"/>
</dbReference>
<protein>
    <submittedName>
        <fullName evidence="11">Uncharacterized protein LOC109710178 isoform X1</fullName>
    </submittedName>
</protein>
<dbReference type="GeneID" id="109710178"/>
<reference evidence="11" key="2">
    <citation type="submission" date="2025-08" db="UniProtKB">
        <authorList>
            <consortium name="RefSeq"/>
        </authorList>
    </citation>
    <scope>IDENTIFICATION</scope>
    <source>
        <tissue evidence="11">Leaf</tissue>
    </source>
</reference>
<feature type="transmembrane region" description="Helical" evidence="8">
    <location>
        <begin position="229"/>
        <end position="247"/>
    </location>
</feature>
<dbReference type="Pfam" id="PF00892">
    <property type="entry name" value="EamA"/>
    <property type="match status" value="1"/>
</dbReference>